<proteinExistence type="predicted"/>
<keyword evidence="2" id="KW-1185">Reference proteome</keyword>
<gene>
    <name evidence="1" type="ORF">WICMUC_000384</name>
</gene>
<name>A0A9P8PY37_9ASCO</name>
<dbReference type="Proteomes" id="UP000769528">
    <property type="component" value="Unassembled WGS sequence"/>
</dbReference>
<dbReference type="AlphaFoldDB" id="A0A9P8PY37"/>
<protein>
    <submittedName>
        <fullName evidence="1">Uncharacterized protein</fullName>
    </submittedName>
</protein>
<organism evidence="1 2">
    <name type="scientific">Wickerhamomyces mucosus</name>
    <dbReference type="NCBI Taxonomy" id="1378264"/>
    <lineage>
        <taxon>Eukaryota</taxon>
        <taxon>Fungi</taxon>
        <taxon>Dikarya</taxon>
        <taxon>Ascomycota</taxon>
        <taxon>Saccharomycotina</taxon>
        <taxon>Saccharomycetes</taxon>
        <taxon>Phaffomycetales</taxon>
        <taxon>Wickerhamomycetaceae</taxon>
        <taxon>Wickerhamomyces</taxon>
    </lineage>
</organism>
<sequence>MENNQCCQIGQGKPIEFKFPKDYKLIDLPTTLDDDYSVTESNPNNKNIYCQVKSINHVSSKSGPLIPQKDFSPILSVVKHKNKSYNTKNKHKGNISTKEEPITDLSDSFYDDIFDILKSYDSSKAYKLYKKLNVFRHSKKRERGLKQIDSNIFKSSKPPPKYLNDGSSDDEIKQHLNDRVRVIEEIQQRQNQELYDEKLFDDLKQCIDEPTELSDNLQSKFGAAESDNFIKQRNTKTSTIHDDEKEYQALYKIYQKGLINGFKWDA</sequence>
<reference evidence="1" key="1">
    <citation type="journal article" date="2021" name="Open Biol.">
        <title>Shared evolutionary footprints suggest mitochondrial oxidative damage underlies multiple complex I losses in fungi.</title>
        <authorList>
            <person name="Schikora-Tamarit M.A."/>
            <person name="Marcet-Houben M."/>
            <person name="Nosek J."/>
            <person name="Gabaldon T."/>
        </authorList>
    </citation>
    <scope>NUCLEOTIDE SEQUENCE</scope>
    <source>
        <strain evidence="1">CBS6341</strain>
    </source>
</reference>
<evidence type="ECO:0000313" key="2">
    <source>
        <dbReference type="Proteomes" id="UP000769528"/>
    </source>
</evidence>
<reference evidence="1" key="2">
    <citation type="submission" date="2021-01" db="EMBL/GenBank/DDBJ databases">
        <authorList>
            <person name="Schikora-Tamarit M.A."/>
        </authorList>
    </citation>
    <scope>NUCLEOTIDE SEQUENCE</scope>
    <source>
        <strain evidence="1">CBS6341</strain>
    </source>
</reference>
<dbReference type="EMBL" id="JAEUBF010000131">
    <property type="protein sequence ID" value="KAH3680317.1"/>
    <property type="molecule type" value="Genomic_DNA"/>
</dbReference>
<accession>A0A9P8PY37</accession>
<evidence type="ECO:0000313" key="1">
    <source>
        <dbReference type="EMBL" id="KAH3680317.1"/>
    </source>
</evidence>
<comment type="caution">
    <text evidence="1">The sequence shown here is derived from an EMBL/GenBank/DDBJ whole genome shotgun (WGS) entry which is preliminary data.</text>
</comment>